<sequence length="203" mass="23478">RERMADLDAIIAGDDKKKESTRLLSLIRNSLYPFHREIPRECFLSLSPDTYNKDVRQKVNNYLNILQEKLADALNATWSGEKKIIDSLVDEYGGVEKLVELKKEYYNESLADLVLNRSELKKVYETSDMFIRKMEPIYQIPVSRLGRAHFFSAYKLAGNLVLGTVAFNVLVIWLMTVLLYISLQFSWLARVIAFFNSLSGNKR</sequence>
<keyword evidence="1" id="KW-0812">Transmembrane</keyword>
<feature type="transmembrane region" description="Helical" evidence="1">
    <location>
        <begin position="153"/>
        <end position="173"/>
    </location>
</feature>
<gene>
    <name evidence="2" type="ORF">S06H3_44874</name>
</gene>
<keyword evidence="1" id="KW-1133">Transmembrane helix</keyword>
<proteinExistence type="predicted"/>
<name>X1QIJ7_9ZZZZ</name>
<accession>X1QIJ7</accession>
<feature type="non-terminal residue" evidence="2">
    <location>
        <position position="1"/>
    </location>
</feature>
<protein>
    <submittedName>
        <fullName evidence="2">Uncharacterized protein</fullName>
    </submittedName>
</protein>
<reference evidence="2" key="1">
    <citation type="journal article" date="2014" name="Front. Microbiol.">
        <title>High frequency of phylogenetically diverse reductive dehalogenase-homologous genes in deep subseafloor sedimentary metagenomes.</title>
        <authorList>
            <person name="Kawai M."/>
            <person name="Futagami T."/>
            <person name="Toyoda A."/>
            <person name="Takaki Y."/>
            <person name="Nishi S."/>
            <person name="Hori S."/>
            <person name="Arai W."/>
            <person name="Tsubouchi T."/>
            <person name="Morono Y."/>
            <person name="Uchiyama I."/>
            <person name="Ito T."/>
            <person name="Fujiyama A."/>
            <person name="Inagaki F."/>
            <person name="Takami H."/>
        </authorList>
    </citation>
    <scope>NUCLEOTIDE SEQUENCE</scope>
    <source>
        <strain evidence="2">Expedition CK06-06</strain>
    </source>
</reference>
<organism evidence="2">
    <name type="scientific">marine sediment metagenome</name>
    <dbReference type="NCBI Taxonomy" id="412755"/>
    <lineage>
        <taxon>unclassified sequences</taxon>
        <taxon>metagenomes</taxon>
        <taxon>ecological metagenomes</taxon>
    </lineage>
</organism>
<dbReference type="AlphaFoldDB" id="X1QIJ7"/>
<keyword evidence="1" id="KW-0472">Membrane</keyword>
<evidence type="ECO:0000313" key="2">
    <source>
        <dbReference type="EMBL" id="GAI43084.1"/>
    </source>
</evidence>
<dbReference type="EMBL" id="BARV01027951">
    <property type="protein sequence ID" value="GAI43084.1"/>
    <property type="molecule type" value="Genomic_DNA"/>
</dbReference>
<evidence type="ECO:0000256" key="1">
    <source>
        <dbReference type="SAM" id="Phobius"/>
    </source>
</evidence>
<comment type="caution">
    <text evidence="2">The sequence shown here is derived from an EMBL/GenBank/DDBJ whole genome shotgun (WGS) entry which is preliminary data.</text>
</comment>